<dbReference type="SUPFAM" id="SSF51430">
    <property type="entry name" value="NAD(P)-linked oxidoreductase"/>
    <property type="match status" value="1"/>
</dbReference>
<reference evidence="5" key="1">
    <citation type="submission" date="2021-01" db="EMBL/GenBank/DDBJ databases">
        <authorList>
            <person name="Corre E."/>
            <person name="Pelletier E."/>
            <person name="Niang G."/>
            <person name="Scheremetjew M."/>
            <person name="Finn R."/>
            <person name="Kale V."/>
            <person name="Holt S."/>
            <person name="Cochrane G."/>
            <person name="Meng A."/>
            <person name="Brown T."/>
            <person name="Cohen L."/>
        </authorList>
    </citation>
    <scope>NUCLEOTIDE SEQUENCE</scope>
    <source>
        <strain evidence="5">CCAP 955/1</strain>
    </source>
</reference>
<evidence type="ECO:0000256" key="3">
    <source>
        <dbReference type="ARBA" id="ARBA00023002"/>
    </source>
</evidence>
<protein>
    <recommendedName>
        <fullName evidence="4">NADP-dependent oxidoreductase domain-containing protein</fullName>
    </recommendedName>
</protein>
<dbReference type="InterPro" id="IPR020471">
    <property type="entry name" value="AKR"/>
</dbReference>
<dbReference type="PANTHER" id="PTHR43827:SF3">
    <property type="entry name" value="NADP-DEPENDENT OXIDOREDUCTASE DOMAIN-CONTAINING PROTEIN"/>
    <property type="match status" value="1"/>
</dbReference>
<keyword evidence="3" id="KW-0560">Oxidoreductase</keyword>
<sequence length="330" mass="37113">MMVKSHRLILVPIAIFFFFALLGSAFLFAATSRPNLRSAAKLRSNTALTRQAIRNTQTMISMPRFMYGTAWKKDRTKDLVELAVRTGFRGIDTACQPKHYFEPGVGEALQALYTEGVVTREDIFLQTKFTSLNGQDPNNIPYDKNANLSQQVHESFVVSCQNLRTPYVNSLVLHGPMPRFADTMQIWRAMEEIHSTGGALQLGISNTYDIKTLRQLYTEASVKPTVLQNRFYADSGYDTEIRAFCKEHSIAYQSFWTLTANPHILKSGAMKQLTKKYSMTSEQVFFMFVQALGITPLTGSSSELHMKQDLDTLSVTMDAADVELLNGMLG</sequence>
<name>A0A7S3HA81_9STRA</name>
<comment type="similarity">
    <text evidence="1">Belongs to the aldo/keto reductase family.</text>
</comment>
<dbReference type="InterPro" id="IPR023210">
    <property type="entry name" value="NADP_OxRdtase_dom"/>
</dbReference>
<evidence type="ECO:0000256" key="2">
    <source>
        <dbReference type="ARBA" id="ARBA00022857"/>
    </source>
</evidence>
<dbReference type="Pfam" id="PF00248">
    <property type="entry name" value="Aldo_ket_red"/>
    <property type="match status" value="1"/>
</dbReference>
<dbReference type="Gene3D" id="3.20.20.100">
    <property type="entry name" value="NADP-dependent oxidoreductase domain"/>
    <property type="match status" value="1"/>
</dbReference>
<dbReference type="CDD" id="cd19071">
    <property type="entry name" value="AKR_AKR1-5-like"/>
    <property type="match status" value="1"/>
</dbReference>
<evidence type="ECO:0000259" key="4">
    <source>
        <dbReference type="Pfam" id="PF00248"/>
    </source>
</evidence>
<dbReference type="AlphaFoldDB" id="A0A7S3HA81"/>
<dbReference type="InterPro" id="IPR036812">
    <property type="entry name" value="NAD(P)_OxRdtase_dom_sf"/>
</dbReference>
<accession>A0A7S3HA81</accession>
<dbReference type="EMBL" id="HBIC01034066">
    <property type="protein sequence ID" value="CAE0288486.1"/>
    <property type="molecule type" value="Transcribed_RNA"/>
</dbReference>
<proteinExistence type="inferred from homology"/>
<keyword evidence="2" id="KW-0521">NADP</keyword>
<gene>
    <name evidence="5" type="ORF">SELO1098_LOCUS17329</name>
</gene>
<feature type="domain" description="NADP-dependent oxidoreductase" evidence="4">
    <location>
        <begin position="71"/>
        <end position="326"/>
    </location>
</feature>
<dbReference type="GO" id="GO:0016616">
    <property type="term" value="F:oxidoreductase activity, acting on the CH-OH group of donors, NAD or NADP as acceptor"/>
    <property type="evidence" value="ECO:0007669"/>
    <property type="project" value="UniProtKB-ARBA"/>
</dbReference>
<dbReference type="PANTHER" id="PTHR43827">
    <property type="entry name" value="2,5-DIKETO-D-GLUCONIC ACID REDUCTASE"/>
    <property type="match status" value="1"/>
</dbReference>
<evidence type="ECO:0000313" key="5">
    <source>
        <dbReference type="EMBL" id="CAE0288486.1"/>
    </source>
</evidence>
<dbReference type="PRINTS" id="PR00069">
    <property type="entry name" value="ALDKETRDTASE"/>
</dbReference>
<evidence type="ECO:0000256" key="1">
    <source>
        <dbReference type="ARBA" id="ARBA00007905"/>
    </source>
</evidence>
<organism evidence="5">
    <name type="scientific">Spumella elongata</name>
    <dbReference type="NCBI Taxonomy" id="89044"/>
    <lineage>
        <taxon>Eukaryota</taxon>
        <taxon>Sar</taxon>
        <taxon>Stramenopiles</taxon>
        <taxon>Ochrophyta</taxon>
        <taxon>Chrysophyceae</taxon>
        <taxon>Chromulinales</taxon>
        <taxon>Chromulinaceae</taxon>
        <taxon>Spumella</taxon>
    </lineage>
</organism>